<comment type="catalytic activity">
    <reaction evidence="2">
        <text>oxidized coenzyme F420-(gamma-L-Glu)(n) + a quinol + H(+) = reduced coenzyme F420-(gamma-L-Glu)(n) + a quinone</text>
        <dbReference type="Rhea" id="RHEA:39663"/>
        <dbReference type="Rhea" id="RHEA-COMP:12939"/>
        <dbReference type="Rhea" id="RHEA-COMP:14378"/>
        <dbReference type="ChEBI" id="CHEBI:15378"/>
        <dbReference type="ChEBI" id="CHEBI:24646"/>
        <dbReference type="ChEBI" id="CHEBI:132124"/>
        <dbReference type="ChEBI" id="CHEBI:133980"/>
        <dbReference type="ChEBI" id="CHEBI:139511"/>
    </reaction>
</comment>
<sequence>MPLHGEYEPSPQKWVRDQVDLYESSGGTQGTTMRGMPVVVLSTVGAKSGKLRKVPLMRVEHEGRYAAIASLGGSPKNPVWHANVVAHPLVELQDGPRKWYMVAREVTGAERDEWWVRAVAAYPDYADYQVKTDRVIPVFVLEPVSAS</sequence>
<organism evidence="3 4">
    <name type="scientific">Cryobacterium mannosilyticum</name>
    <dbReference type="NCBI Taxonomy" id="1259190"/>
    <lineage>
        <taxon>Bacteria</taxon>
        <taxon>Bacillati</taxon>
        <taxon>Actinomycetota</taxon>
        <taxon>Actinomycetes</taxon>
        <taxon>Micrococcales</taxon>
        <taxon>Microbacteriaceae</taxon>
        <taxon>Cryobacterium</taxon>
    </lineage>
</organism>
<protein>
    <submittedName>
        <fullName evidence="3">Nitroreductase family deazaflavin-dependent oxidoreductase</fullName>
    </submittedName>
</protein>
<dbReference type="Pfam" id="PF04075">
    <property type="entry name" value="F420H2_quin_red"/>
    <property type="match status" value="1"/>
</dbReference>
<dbReference type="GO" id="GO:0005886">
    <property type="term" value="C:plasma membrane"/>
    <property type="evidence" value="ECO:0007669"/>
    <property type="project" value="TreeGrafter"/>
</dbReference>
<dbReference type="GO" id="GO:0016491">
    <property type="term" value="F:oxidoreductase activity"/>
    <property type="evidence" value="ECO:0007669"/>
    <property type="project" value="InterPro"/>
</dbReference>
<dbReference type="PANTHER" id="PTHR39428">
    <property type="entry name" value="F420H(2)-DEPENDENT QUINONE REDUCTASE RV1261C"/>
    <property type="match status" value="1"/>
</dbReference>
<comment type="caution">
    <text evidence="3">The sequence shown here is derived from an EMBL/GenBank/DDBJ whole genome shotgun (WGS) entry which is preliminary data.</text>
</comment>
<proteinExistence type="inferred from homology"/>
<gene>
    <name evidence="3" type="ORF">E3O32_11690</name>
</gene>
<evidence type="ECO:0000313" key="3">
    <source>
        <dbReference type="EMBL" id="TFC02525.1"/>
    </source>
</evidence>
<dbReference type="GO" id="GO:0070967">
    <property type="term" value="F:coenzyme F420 binding"/>
    <property type="evidence" value="ECO:0007669"/>
    <property type="project" value="TreeGrafter"/>
</dbReference>
<dbReference type="NCBIfam" id="TIGR00026">
    <property type="entry name" value="hi_GC_TIGR00026"/>
    <property type="match status" value="1"/>
</dbReference>
<dbReference type="Proteomes" id="UP000297643">
    <property type="component" value="Unassembled WGS sequence"/>
</dbReference>
<evidence type="ECO:0000256" key="1">
    <source>
        <dbReference type="ARBA" id="ARBA00008710"/>
    </source>
</evidence>
<dbReference type="Gene3D" id="2.30.110.10">
    <property type="entry name" value="Electron Transport, Fmn-binding Protein, Chain A"/>
    <property type="match status" value="1"/>
</dbReference>
<evidence type="ECO:0000256" key="2">
    <source>
        <dbReference type="ARBA" id="ARBA00049106"/>
    </source>
</evidence>
<dbReference type="InterPro" id="IPR012349">
    <property type="entry name" value="Split_barrel_FMN-bd"/>
</dbReference>
<dbReference type="InterPro" id="IPR004378">
    <property type="entry name" value="F420H2_quin_Rdtase"/>
</dbReference>
<dbReference type="PANTHER" id="PTHR39428:SF3">
    <property type="entry name" value="DEAZAFLAVIN-DEPENDENT NITROREDUCTASE"/>
    <property type="match status" value="1"/>
</dbReference>
<dbReference type="AlphaFoldDB" id="A0A4R8W4R7"/>
<dbReference type="RefSeq" id="WP_134509690.1">
    <property type="nucleotide sequence ID" value="NZ_SOFM01000035.1"/>
</dbReference>
<name>A0A4R8W4R7_9MICO</name>
<keyword evidence="4" id="KW-1185">Reference proteome</keyword>
<evidence type="ECO:0000313" key="4">
    <source>
        <dbReference type="Proteomes" id="UP000297643"/>
    </source>
</evidence>
<dbReference type="EMBL" id="SOFM01000035">
    <property type="protein sequence ID" value="TFC02525.1"/>
    <property type="molecule type" value="Genomic_DNA"/>
</dbReference>
<comment type="similarity">
    <text evidence="1">Belongs to the F420H(2)-dependent quinone reductase family.</text>
</comment>
<accession>A0A4R8W4R7</accession>
<reference evidence="3 4" key="1">
    <citation type="submission" date="2019-03" db="EMBL/GenBank/DDBJ databases">
        <title>Genomics of glacier-inhabiting Cryobacterium strains.</title>
        <authorList>
            <person name="Liu Q."/>
            <person name="Xin Y.-H."/>
        </authorList>
    </citation>
    <scope>NUCLEOTIDE SEQUENCE [LARGE SCALE GENOMIC DNA]</scope>
    <source>
        <strain evidence="3 4">RHLT2-21</strain>
    </source>
</reference>